<name>A0A078AMH0_STYLE</name>
<accession>A0A078AMH0</accession>
<comment type="similarity">
    <text evidence="1">Belongs to the Clp1 family. NOL9/GRC3 subfamily.</text>
</comment>
<dbReference type="AlphaFoldDB" id="A0A078AMH0"/>
<evidence type="ECO:0000313" key="9">
    <source>
        <dbReference type="EMBL" id="CDW82587.1"/>
    </source>
</evidence>
<dbReference type="GO" id="GO:0005524">
    <property type="term" value="F:ATP binding"/>
    <property type="evidence" value="ECO:0007669"/>
    <property type="project" value="UniProtKB-KW"/>
</dbReference>
<evidence type="ECO:0000256" key="4">
    <source>
        <dbReference type="ARBA" id="ARBA00022777"/>
    </source>
</evidence>
<organism evidence="9 10">
    <name type="scientific">Stylonychia lemnae</name>
    <name type="common">Ciliate</name>
    <dbReference type="NCBI Taxonomy" id="5949"/>
    <lineage>
        <taxon>Eukaryota</taxon>
        <taxon>Sar</taxon>
        <taxon>Alveolata</taxon>
        <taxon>Ciliophora</taxon>
        <taxon>Intramacronucleata</taxon>
        <taxon>Spirotrichea</taxon>
        <taxon>Stichotrichia</taxon>
        <taxon>Sporadotrichida</taxon>
        <taxon>Oxytrichidae</taxon>
        <taxon>Stylonychinae</taxon>
        <taxon>Stylonychia</taxon>
    </lineage>
</organism>
<gene>
    <name evidence="9" type="primary">Contig17798.g18920</name>
    <name evidence="9" type="ORF">STYLEM_11620</name>
</gene>
<dbReference type="PANTHER" id="PTHR12755:SF3">
    <property type="entry name" value="POLYNUCLEOTIDE 5'-HYDROXYL-KINASE NOL9"/>
    <property type="match status" value="1"/>
</dbReference>
<dbReference type="SUPFAM" id="SSF52540">
    <property type="entry name" value="P-loop containing nucleoside triphosphate hydrolases"/>
    <property type="match status" value="1"/>
</dbReference>
<keyword evidence="5" id="KW-0067">ATP-binding</keyword>
<evidence type="ECO:0000256" key="5">
    <source>
        <dbReference type="ARBA" id="ARBA00022840"/>
    </source>
</evidence>
<evidence type="ECO:0000256" key="2">
    <source>
        <dbReference type="ARBA" id="ARBA00022679"/>
    </source>
</evidence>
<protein>
    <recommendedName>
        <fullName evidence="6">Polynucleotide 5'-hydroxyl-kinase NOL9</fullName>
    </recommendedName>
</protein>
<dbReference type="GO" id="GO:0000448">
    <property type="term" value="P:cleavage in ITS2 between 5.8S rRNA and LSU-rRNA of tricistronic rRNA transcript (SSU-rRNA, 5.8S rRNA, LSU-rRNA)"/>
    <property type="evidence" value="ECO:0007669"/>
    <property type="project" value="TreeGrafter"/>
</dbReference>
<dbReference type="Pfam" id="PF24419">
    <property type="entry name" value="Cupin_NOL9"/>
    <property type="match status" value="1"/>
</dbReference>
<dbReference type="Proteomes" id="UP000039865">
    <property type="component" value="Unassembled WGS sequence"/>
</dbReference>
<dbReference type="Gene3D" id="3.40.50.300">
    <property type="entry name" value="P-loop containing nucleotide triphosphate hydrolases"/>
    <property type="match status" value="1"/>
</dbReference>
<feature type="domain" description="NOL9 N-terminal" evidence="8">
    <location>
        <begin position="18"/>
        <end position="95"/>
    </location>
</feature>
<evidence type="ECO:0000256" key="1">
    <source>
        <dbReference type="ARBA" id="ARBA00011003"/>
    </source>
</evidence>
<proteinExistence type="inferred from homology"/>
<dbReference type="EMBL" id="CCKQ01011049">
    <property type="protein sequence ID" value="CDW82587.1"/>
    <property type="molecule type" value="Genomic_DNA"/>
</dbReference>
<dbReference type="PANTHER" id="PTHR12755">
    <property type="entry name" value="CLEAVAGE/POLYADENYLATION FACTOR IA SUBUNIT CLP1P"/>
    <property type="match status" value="1"/>
</dbReference>
<evidence type="ECO:0000256" key="6">
    <source>
        <dbReference type="ARBA" id="ARBA00071212"/>
    </source>
</evidence>
<evidence type="ECO:0000259" key="7">
    <source>
        <dbReference type="Pfam" id="PF16575"/>
    </source>
</evidence>
<reference evidence="9 10" key="1">
    <citation type="submission" date="2014-06" db="EMBL/GenBank/DDBJ databases">
        <authorList>
            <person name="Swart Estienne"/>
        </authorList>
    </citation>
    <scope>NUCLEOTIDE SEQUENCE [LARGE SCALE GENOMIC DNA]</scope>
    <source>
        <strain evidence="9 10">130c</strain>
    </source>
</reference>
<evidence type="ECO:0000313" key="10">
    <source>
        <dbReference type="Proteomes" id="UP000039865"/>
    </source>
</evidence>
<evidence type="ECO:0000256" key="3">
    <source>
        <dbReference type="ARBA" id="ARBA00022741"/>
    </source>
</evidence>
<dbReference type="OrthoDB" id="371733at2759"/>
<keyword evidence="10" id="KW-1185">Reference proteome</keyword>
<dbReference type="InParanoid" id="A0A078AMH0"/>
<keyword evidence="4" id="KW-0418">Kinase</keyword>
<feature type="domain" description="Clp1 P-loop" evidence="7">
    <location>
        <begin position="163"/>
        <end position="307"/>
    </location>
</feature>
<dbReference type="InterPro" id="IPR045116">
    <property type="entry name" value="Clp1/Grc3"/>
</dbReference>
<dbReference type="InterPro" id="IPR027417">
    <property type="entry name" value="P-loop_NTPase"/>
</dbReference>
<sequence length="561" mass="63605">MDIDNLEGVKIIRLFPGKSFRFAGALRVKVLQGQVEIYGVNIINKAEWHSVFSDPRKNMLLSINNISQNKEVRNFKDKLDGNLIKIKEIKQGESVIAIQALKDYTLAEQQFLLTSNEELNIANISLDDYQSKSFFNLNNSWRQSFELLVKISKKQQLVILVNGIQNSGKSTYVTALINQLKSLTSNKTYLLDIDPGQPIFTLAGALSLIEVNGLNLNNIQTCEHKVISSYFTNSSSPSGNMRYYHECCKSLIKTYDNIIKTQSANEQSVLLINTPGWVEGLGADILLKATSIIQPKIVVTMTKKDQGLKDNDYIEQAKIAFDQLMYVTVENDINEGAINTKGSVQRNRRLISSLIAQSYNKPYLFKQNTLEGSNQLPLQAQNNKVNGDDYFLSKTHAFVMNKQVSQLISFTDVKLASSDLQFNSKIEILRQFNGQIVAGIQLDEELDQSQLEDLKLVQIDLKEMKIQPLNLSFFGIVKDIDYNKGMHVISQNDVDIKCCKFNTVMIVNENVFKVPQSYLVQDDLIEIMICNQVNSQIKSLFYGKNYSDIQYLMPDFITVKK</sequence>
<dbReference type="InterPro" id="IPR032319">
    <property type="entry name" value="CLP1_P"/>
</dbReference>
<keyword evidence="2" id="KW-0808">Transferase</keyword>
<dbReference type="InterPro" id="IPR057573">
    <property type="entry name" value="NOL9_N"/>
</dbReference>
<keyword evidence="3" id="KW-0547">Nucleotide-binding</keyword>
<dbReference type="GO" id="GO:0051731">
    <property type="term" value="F:polynucleotide 5'-hydroxyl-kinase activity"/>
    <property type="evidence" value="ECO:0007669"/>
    <property type="project" value="InterPro"/>
</dbReference>
<evidence type="ECO:0000259" key="8">
    <source>
        <dbReference type="Pfam" id="PF24419"/>
    </source>
</evidence>
<dbReference type="Pfam" id="PF16575">
    <property type="entry name" value="CLP1_P"/>
    <property type="match status" value="1"/>
</dbReference>
<dbReference type="GO" id="GO:0005634">
    <property type="term" value="C:nucleus"/>
    <property type="evidence" value="ECO:0007669"/>
    <property type="project" value="TreeGrafter"/>
</dbReference>